<accession>A0A1F5YLW5</accession>
<reference evidence="1 2" key="1">
    <citation type="journal article" date="2016" name="Nat. Commun.">
        <title>Thousands of microbial genomes shed light on interconnected biogeochemical processes in an aquifer system.</title>
        <authorList>
            <person name="Anantharaman K."/>
            <person name="Brown C.T."/>
            <person name="Hug L.A."/>
            <person name="Sharon I."/>
            <person name="Castelle C.J."/>
            <person name="Probst A.J."/>
            <person name="Thomas B.C."/>
            <person name="Singh A."/>
            <person name="Wilkins M.J."/>
            <person name="Karaoz U."/>
            <person name="Brodie E.L."/>
            <person name="Williams K.H."/>
            <person name="Hubbard S.S."/>
            <person name="Banfield J.F."/>
        </authorList>
    </citation>
    <scope>NUCLEOTIDE SEQUENCE [LARGE SCALE GENOMIC DNA]</scope>
</reference>
<proteinExistence type="predicted"/>
<gene>
    <name evidence="1" type="ORF">A3F83_14595</name>
</gene>
<dbReference type="Proteomes" id="UP000179129">
    <property type="component" value="Unassembled WGS sequence"/>
</dbReference>
<name>A0A1F5YLW5_9BACT</name>
<dbReference type="AlphaFoldDB" id="A0A1F5YLW5"/>
<evidence type="ECO:0000313" key="1">
    <source>
        <dbReference type="EMBL" id="OGG01198.1"/>
    </source>
</evidence>
<protein>
    <submittedName>
        <fullName evidence="1">Uncharacterized protein</fullName>
    </submittedName>
</protein>
<dbReference type="EMBL" id="MFIX01000220">
    <property type="protein sequence ID" value="OGG01198.1"/>
    <property type="molecule type" value="Genomic_DNA"/>
</dbReference>
<evidence type="ECO:0000313" key="2">
    <source>
        <dbReference type="Proteomes" id="UP000179129"/>
    </source>
</evidence>
<comment type="caution">
    <text evidence="1">The sequence shown here is derived from an EMBL/GenBank/DDBJ whole genome shotgun (WGS) entry which is preliminary data.</text>
</comment>
<sequence>MNFSLKKPRGARRWPLAAALIISLCVYLGGCGDERIVSLNSSGSLQGVWEGTIALLSSDGDIKQTSRMRLELVQRDFNFEGLLLKIDPLSEGFGRAPVDTFLVVEGSISASFIAFKTLDTSGGSAMFQGQKTDKVISGTALGTDYSGEWSVRFVF</sequence>
<dbReference type="STRING" id="1817867.A3F83_14595"/>
<organism evidence="1 2">
    <name type="scientific">Candidatus Glassbacteria bacterium RIFCSPLOWO2_12_FULL_58_11</name>
    <dbReference type="NCBI Taxonomy" id="1817867"/>
    <lineage>
        <taxon>Bacteria</taxon>
        <taxon>Candidatus Glassiibacteriota</taxon>
    </lineage>
</organism>